<keyword evidence="3" id="KW-1185">Reference proteome</keyword>
<evidence type="ECO:0000313" key="2">
    <source>
        <dbReference type="EMBL" id="KAI1707540.1"/>
    </source>
</evidence>
<sequence length="192" mass="21579">MSGSFGNSGLGNIGFRDTKRNSVANKASQYNVMTHNFGEECASLTATESSSQASLCHFLSKKESEDIEQHLLITLYLLGILFLRFSAKNVVAFDERLKNIEAAIMKSKEILDSHKHNSTDTENTPRANRCQSPLKQKNKEREQHLLITLCMPDPESFAKNVVAFDERLMNIEAAIRASREILVSHKNNSSYK</sequence>
<protein>
    <submittedName>
        <fullName evidence="2">Uncharacterized protein</fullName>
    </submittedName>
</protein>
<organism evidence="2 3">
    <name type="scientific">Ditylenchus destructor</name>
    <dbReference type="NCBI Taxonomy" id="166010"/>
    <lineage>
        <taxon>Eukaryota</taxon>
        <taxon>Metazoa</taxon>
        <taxon>Ecdysozoa</taxon>
        <taxon>Nematoda</taxon>
        <taxon>Chromadorea</taxon>
        <taxon>Rhabditida</taxon>
        <taxon>Tylenchina</taxon>
        <taxon>Tylenchomorpha</taxon>
        <taxon>Sphaerularioidea</taxon>
        <taxon>Anguinidae</taxon>
        <taxon>Anguininae</taxon>
        <taxon>Ditylenchus</taxon>
    </lineage>
</organism>
<accession>A0AAD4MWH9</accession>
<feature type="region of interest" description="Disordered" evidence="1">
    <location>
        <begin position="113"/>
        <end position="136"/>
    </location>
</feature>
<name>A0AAD4MWH9_9BILA</name>
<proteinExistence type="predicted"/>
<comment type="caution">
    <text evidence="2">The sequence shown here is derived from an EMBL/GenBank/DDBJ whole genome shotgun (WGS) entry which is preliminary data.</text>
</comment>
<evidence type="ECO:0000256" key="1">
    <source>
        <dbReference type="SAM" id="MobiDB-lite"/>
    </source>
</evidence>
<dbReference type="Proteomes" id="UP001201812">
    <property type="component" value="Unassembled WGS sequence"/>
</dbReference>
<dbReference type="EMBL" id="JAKKPZ010000040">
    <property type="protein sequence ID" value="KAI1707540.1"/>
    <property type="molecule type" value="Genomic_DNA"/>
</dbReference>
<gene>
    <name evidence="2" type="ORF">DdX_12375</name>
</gene>
<dbReference type="AlphaFoldDB" id="A0AAD4MWH9"/>
<reference evidence="2" key="1">
    <citation type="submission" date="2022-01" db="EMBL/GenBank/DDBJ databases">
        <title>Genome Sequence Resource for Two Populations of Ditylenchus destructor, the Migratory Endoparasitic Phytonematode.</title>
        <authorList>
            <person name="Zhang H."/>
            <person name="Lin R."/>
            <person name="Xie B."/>
        </authorList>
    </citation>
    <scope>NUCLEOTIDE SEQUENCE</scope>
    <source>
        <strain evidence="2">BazhouSP</strain>
    </source>
</reference>
<evidence type="ECO:0000313" key="3">
    <source>
        <dbReference type="Proteomes" id="UP001201812"/>
    </source>
</evidence>
<feature type="compositionally biased region" description="Polar residues" evidence="1">
    <location>
        <begin position="120"/>
        <end position="135"/>
    </location>
</feature>